<evidence type="ECO:0000256" key="3">
    <source>
        <dbReference type="ARBA" id="ARBA00022617"/>
    </source>
</evidence>
<dbReference type="Pfam" id="PF00067">
    <property type="entry name" value="p450"/>
    <property type="match status" value="1"/>
</dbReference>
<evidence type="ECO:0000313" key="10">
    <source>
        <dbReference type="EMBL" id="KAF7186015.1"/>
    </source>
</evidence>
<dbReference type="InterPro" id="IPR036396">
    <property type="entry name" value="Cyt_P450_sf"/>
</dbReference>
<dbReference type="GO" id="GO:0005506">
    <property type="term" value="F:iron ion binding"/>
    <property type="evidence" value="ECO:0007669"/>
    <property type="project" value="InterPro"/>
</dbReference>
<gene>
    <name evidence="10" type="ORF">HII31_12644</name>
</gene>
<proteinExistence type="inferred from homology"/>
<dbReference type="EMBL" id="JABCIY010000275">
    <property type="protein sequence ID" value="KAF7186015.1"/>
    <property type="molecule type" value="Genomic_DNA"/>
</dbReference>
<dbReference type="InterPro" id="IPR001128">
    <property type="entry name" value="Cyt_P450"/>
</dbReference>
<dbReference type="GO" id="GO:0004497">
    <property type="term" value="F:monooxygenase activity"/>
    <property type="evidence" value="ECO:0007669"/>
    <property type="project" value="UniProtKB-KW"/>
</dbReference>
<keyword evidence="3 8" id="KW-0349">Heme</keyword>
<organism evidence="10 11">
    <name type="scientific">Pseudocercospora fuligena</name>
    <dbReference type="NCBI Taxonomy" id="685502"/>
    <lineage>
        <taxon>Eukaryota</taxon>
        <taxon>Fungi</taxon>
        <taxon>Dikarya</taxon>
        <taxon>Ascomycota</taxon>
        <taxon>Pezizomycotina</taxon>
        <taxon>Dothideomycetes</taxon>
        <taxon>Dothideomycetidae</taxon>
        <taxon>Mycosphaerellales</taxon>
        <taxon>Mycosphaerellaceae</taxon>
        <taxon>Pseudocercospora</taxon>
    </lineage>
</organism>
<dbReference type="PANTHER" id="PTHR24287">
    <property type="entry name" value="P450, PUTATIVE (EUROFUNG)-RELATED"/>
    <property type="match status" value="1"/>
</dbReference>
<sequence>MSGLTLVNMIVDYFSMPWANVNNFLFGVSNSSDARPNALKPATYPQYHKQPPPTLSHIDAQSRSPIGEQHKMSLVRIIRTYLFPTAAASYVLTAQLKSLDSRLHYVAASLATIWLFSKLARLSKAYLRSKRFSSFAKSNGCVATTGLPTPVLSSLRHKLDLLFYLGDDLLDNVFAKKFNTYGATHALHDPFGVPKVIHTIDPVNLNAILNKSHTDWAPSKSRARTMYPLAQEGLLNSEGEAWHKNRKMVMRHIDTKRAKDVRQSEADIQLLFTAIGPAQQDGWTGVVDLLDLFHRLSLDMSTTFLLGTSADSQLNGMLETRLKAAMEEFDLVPSKRSKAKMSYGIAYETVRNHFSWRSKLGSKYWMADSLRYRQACATLNKFADDLIARAIDRRRGVPDGVDVAEFGLVDSLVKDIGDPIQIRNLVMDLFIAGQNMTGTMAAWVFAQLEAHPDIFQRVRAEVLDKFGPEEAPLAPLTWDNLRSCTTMQYVILETLRMYPLLANIGRNAKRDTVLPRGGGEDGMQPIAVPKGAAITANVYLMHRREEEWGEDAWEFKPGRWIGRKIAADYAPFGMGPRICVGQQLTMTEISYLMARMMQHFSDINAPEGQDNLTKGYRVVVAPKNGVKVRLRRAVPVHGSPMLGAIA</sequence>
<evidence type="ECO:0000256" key="8">
    <source>
        <dbReference type="PIRSR" id="PIRSR602401-1"/>
    </source>
</evidence>
<dbReference type="InterPro" id="IPR017972">
    <property type="entry name" value="Cyt_P450_CS"/>
</dbReference>
<keyword evidence="5 9" id="KW-0560">Oxidoreductase</keyword>
<dbReference type="InterPro" id="IPR047146">
    <property type="entry name" value="Cyt_P450_E_CYP52_fungi"/>
</dbReference>
<reference evidence="10" key="1">
    <citation type="submission" date="2020-04" db="EMBL/GenBank/DDBJ databases">
        <title>Draft genome resource of the tomato pathogen Pseudocercospora fuligena.</title>
        <authorList>
            <person name="Zaccaron A."/>
        </authorList>
    </citation>
    <scope>NUCLEOTIDE SEQUENCE</scope>
    <source>
        <strain evidence="10">PF001</strain>
    </source>
</reference>
<evidence type="ECO:0000256" key="7">
    <source>
        <dbReference type="ARBA" id="ARBA00023033"/>
    </source>
</evidence>
<keyword evidence="6 8" id="KW-0408">Iron</keyword>
<dbReference type="GO" id="GO:0016705">
    <property type="term" value="F:oxidoreductase activity, acting on paired donors, with incorporation or reduction of molecular oxygen"/>
    <property type="evidence" value="ECO:0007669"/>
    <property type="project" value="InterPro"/>
</dbReference>
<evidence type="ECO:0000256" key="5">
    <source>
        <dbReference type="ARBA" id="ARBA00023002"/>
    </source>
</evidence>
<evidence type="ECO:0000256" key="2">
    <source>
        <dbReference type="ARBA" id="ARBA00010617"/>
    </source>
</evidence>
<evidence type="ECO:0000313" key="11">
    <source>
        <dbReference type="Proteomes" id="UP000660729"/>
    </source>
</evidence>
<accession>A0A8H6R687</accession>
<evidence type="ECO:0000256" key="1">
    <source>
        <dbReference type="ARBA" id="ARBA00001971"/>
    </source>
</evidence>
<evidence type="ECO:0000256" key="9">
    <source>
        <dbReference type="RuleBase" id="RU000461"/>
    </source>
</evidence>
<dbReference type="SUPFAM" id="SSF48264">
    <property type="entry name" value="Cytochrome P450"/>
    <property type="match status" value="1"/>
</dbReference>
<comment type="cofactor">
    <cofactor evidence="1 8">
        <name>heme</name>
        <dbReference type="ChEBI" id="CHEBI:30413"/>
    </cofactor>
</comment>
<dbReference type="Gene3D" id="1.10.630.10">
    <property type="entry name" value="Cytochrome P450"/>
    <property type="match status" value="1"/>
</dbReference>
<name>A0A8H6R687_9PEZI</name>
<protein>
    <submittedName>
        <fullName evidence="10">Cytochrome P450 52A1</fullName>
    </submittedName>
</protein>
<dbReference type="PANTHER" id="PTHR24287:SF1">
    <property type="entry name" value="P450, PUTATIVE (EUROFUNG)-RELATED"/>
    <property type="match status" value="1"/>
</dbReference>
<feature type="binding site" description="axial binding residue" evidence="8">
    <location>
        <position position="579"/>
    </location>
    <ligand>
        <name>heme</name>
        <dbReference type="ChEBI" id="CHEBI:30413"/>
    </ligand>
    <ligandPart>
        <name>Fe</name>
        <dbReference type="ChEBI" id="CHEBI:18248"/>
    </ligandPart>
</feature>
<dbReference type="PRINTS" id="PR00463">
    <property type="entry name" value="EP450I"/>
</dbReference>
<comment type="similarity">
    <text evidence="2 9">Belongs to the cytochrome P450 family.</text>
</comment>
<dbReference type="PRINTS" id="PR00385">
    <property type="entry name" value="P450"/>
</dbReference>
<evidence type="ECO:0000256" key="6">
    <source>
        <dbReference type="ARBA" id="ARBA00023004"/>
    </source>
</evidence>
<dbReference type="GO" id="GO:0020037">
    <property type="term" value="F:heme binding"/>
    <property type="evidence" value="ECO:0007669"/>
    <property type="project" value="InterPro"/>
</dbReference>
<keyword evidence="7 9" id="KW-0503">Monooxygenase</keyword>
<dbReference type="InterPro" id="IPR002401">
    <property type="entry name" value="Cyt_P450_E_grp-I"/>
</dbReference>
<comment type="caution">
    <text evidence="10">The sequence shown here is derived from an EMBL/GenBank/DDBJ whole genome shotgun (WGS) entry which is preliminary data.</text>
</comment>
<evidence type="ECO:0000256" key="4">
    <source>
        <dbReference type="ARBA" id="ARBA00022723"/>
    </source>
</evidence>
<dbReference type="PROSITE" id="PS00086">
    <property type="entry name" value="CYTOCHROME_P450"/>
    <property type="match status" value="1"/>
</dbReference>
<dbReference type="OrthoDB" id="1470350at2759"/>
<keyword evidence="4 8" id="KW-0479">Metal-binding</keyword>
<dbReference type="AlphaFoldDB" id="A0A8H6R687"/>
<keyword evidence="11" id="KW-1185">Reference proteome</keyword>
<dbReference type="Proteomes" id="UP000660729">
    <property type="component" value="Unassembled WGS sequence"/>
</dbReference>